<proteinExistence type="predicted"/>
<protein>
    <submittedName>
        <fullName evidence="2">Uncharacterized protein</fullName>
    </submittedName>
</protein>
<organism evidence="1 2">
    <name type="scientific">Panagrolaimus davidi</name>
    <dbReference type="NCBI Taxonomy" id="227884"/>
    <lineage>
        <taxon>Eukaryota</taxon>
        <taxon>Metazoa</taxon>
        <taxon>Ecdysozoa</taxon>
        <taxon>Nematoda</taxon>
        <taxon>Chromadorea</taxon>
        <taxon>Rhabditida</taxon>
        <taxon>Tylenchina</taxon>
        <taxon>Panagrolaimomorpha</taxon>
        <taxon>Panagrolaimoidea</taxon>
        <taxon>Panagrolaimidae</taxon>
        <taxon>Panagrolaimus</taxon>
    </lineage>
</organism>
<evidence type="ECO:0000313" key="1">
    <source>
        <dbReference type="Proteomes" id="UP000887578"/>
    </source>
</evidence>
<dbReference type="Gene3D" id="3.40.50.720">
    <property type="entry name" value="NAD(P)-binding Rossmann-like Domain"/>
    <property type="match status" value="1"/>
</dbReference>
<evidence type="ECO:0000313" key="2">
    <source>
        <dbReference type="WBParaSite" id="PDA_v2.g16815.t1"/>
    </source>
</evidence>
<dbReference type="AlphaFoldDB" id="A0A914PPS3"/>
<dbReference type="Proteomes" id="UP000887578">
    <property type="component" value="Unplaced"/>
</dbReference>
<dbReference type="WBParaSite" id="PDA_v2.g16815.t1">
    <property type="protein sequence ID" value="PDA_v2.g16815.t1"/>
    <property type="gene ID" value="PDA_v2.g16815"/>
</dbReference>
<name>A0A914PPS3_9BILA</name>
<accession>A0A914PPS3</accession>
<sequence>MQTKQIAGRIIPAIATTTVVVGLELYKIIDMHSFSKEVSSERMESGFINLALPLYAFSEPIGAPKKQYSDQEFTLWDRIEIDGPMIKNYKN</sequence>
<reference evidence="2" key="1">
    <citation type="submission" date="2022-11" db="UniProtKB">
        <authorList>
            <consortium name="WormBaseParasite"/>
        </authorList>
    </citation>
    <scope>IDENTIFICATION</scope>
</reference>
<keyword evidence="1" id="KW-1185">Reference proteome</keyword>